<name>A0A3D9UJ50_9MICO</name>
<dbReference type="InterPro" id="IPR027461">
    <property type="entry name" value="Carboxypeptidase_A_C_sf"/>
</dbReference>
<comment type="similarity">
    <text evidence="1">Belongs to the peptidase S66 family.</text>
</comment>
<dbReference type="EMBL" id="QTUA01000001">
    <property type="protein sequence ID" value="REF29339.1"/>
    <property type="molecule type" value="Genomic_DNA"/>
</dbReference>
<dbReference type="Proteomes" id="UP000256253">
    <property type="component" value="Unassembled WGS sequence"/>
</dbReference>
<evidence type="ECO:0000313" key="6">
    <source>
        <dbReference type="Proteomes" id="UP000256253"/>
    </source>
</evidence>
<dbReference type="InterPro" id="IPR003507">
    <property type="entry name" value="S66_fam"/>
</dbReference>
<evidence type="ECO:0000259" key="4">
    <source>
        <dbReference type="Pfam" id="PF17676"/>
    </source>
</evidence>
<evidence type="ECO:0000256" key="1">
    <source>
        <dbReference type="ARBA" id="ARBA00010233"/>
    </source>
</evidence>
<keyword evidence="5" id="KW-0121">Carboxypeptidase</keyword>
<feature type="domain" description="LD-carboxypeptidase N-terminal" evidence="3">
    <location>
        <begin position="15"/>
        <end position="130"/>
    </location>
</feature>
<evidence type="ECO:0000259" key="3">
    <source>
        <dbReference type="Pfam" id="PF02016"/>
    </source>
</evidence>
<comment type="caution">
    <text evidence="5">The sequence shown here is derived from an EMBL/GenBank/DDBJ whole genome shotgun (WGS) entry which is preliminary data.</text>
</comment>
<dbReference type="Pfam" id="PF02016">
    <property type="entry name" value="Peptidase_S66"/>
    <property type="match status" value="1"/>
</dbReference>
<reference evidence="5 6" key="1">
    <citation type="submission" date="2018-08" db="EMBL/GenBank/DDBJ databases">
        <title>Sequencing the genomes of 1000 actinobacteria strains.</title>
        <authorList>
            <person name="Klenk H.-P."/>
        </authorList>
    </citation>
    <scope>NUCLEOTIDE SEQUENCE [LARGE SCALE GENOMIC DNA]</scope>
    <source>
        <strain evidence="5 6">DSM 22967</strain>
    </source>
</reference>
<dbReference type="PANTHER" id="PTHR30237">
    <property type="entry name" value="MURAMOYLTETRAPEPTIDE CARBOXYPEPTIDASE"/>
    <property type="match status" value="1"/>
</dbReference>
<dbReference type="OrthoDB" id="9807329at2"/>
<keyword evidence="2" id="KW-0378">Hydrolase</keyword>
<accession>A0A3D9UJ50</accession>
<dbReference type="Gene3D" id="3.50.30.60">
    <property type="entry name" value="LD-carboxypeptidase A C-terminal domain-like"/>
    <property type="match status" value="1"/>
</dbReference>
<sequence length="347" mass="37432">MSFLEVPKARPGDKIAVLSPSFAAPAVAAAIHEQAMRRLTAITGLEVVEYPTTRRLGASATDRAADLNAAFGDRSVRAVLATIGVEDQITVVPHLDAELAHADPKPFLGYSDNTNILNWLWTNGIPGFYGGSSQVHLGPGPHVDPVHEQSLRAALLSGERLEVIDPGESEDIGVDWQDPRALTEFGERETTEPWTWAGPARAVTGRTWGGCIEIIQWVLTAGRFPTDPAVLDGGVLLLETSEELIPAREFGWILRSIGERGLLAAVDAVVVARPPTSDFEVRPSAAERRAKRDEQRDTAIDVVTGYNPDAVVVVGPPFGHTRPQWVVPYGGQVTVDGAARRLYADYA</sequence>
<feature type="domain" description="LD-carboxypeptidase C-terminal" evidence="4">
    <location>
        <begin position="204"/>
        <end position="335"/>
    </location>
</feature>
<dbReference type="AlphaFoldDB" id="A0A3D9UJ50"/>
<dbReference type="SUPFAM" id="SSF52317">
    <property type="entry name" value="Class I glutamine amidotransferase-like"/>
    <property type="match status" value="1"/>
</dbReference>
<dbReference type="InterPro" id="IPR040921">
    <property type="entry name" value="Peptidase_S66C"/>
</dbReference>
<dbReference type="InterPro" id="IPR027478">
    <property type="entry name" value="LdcA_N"/>
</dbReference>
<dbReference type="PANTHER" id="PTHR30237:SF4">
    <property type="entry name" value="LD-CARBOXYPEPTIDASE C-TERMINAL DOMAIN-CONTAINING PROTEIN"/>
    <property type="match status" value="1"/>
</dbReference>
<dbReference type="InterPro" id="IPR040449">
    <property type="entry name" value="Peptidase_S66_N"/>
</dbReference>
<dbReference type="InterPro" id="IPR029062">
    <property type="entry name" value="Class_I_gatase-like"/>
</dbReference>
<evidence type="ECO:0000313" key="5">
    <source>
        <dbReference type="EMBL" id="REF29339.1"/>
    </source>
</evidence>
<proteinExistence type="inferred from homology"/>
<keyword evidence="6" id="KW-1185">Reference proteome</keyword>
<dbReference type="Gene3D" id="3.40.50.10740">
    <property type="entry name" value="Class I glutamine amidotransferase-like"/>
    <property type="match status" value="1"/>
</dbReference>
<dbReference type="SUPFAM" id="SSF141986">
    <property type="entry name" value="LD-carboxypeptidase A C-terminal domain-like"/>
    <property type="match status" value="1"/>
</dbReference>
<protein>
    <submittedName>
        <fullName evidence="5">Muramoyltetrapeptide carboxypeptidase LdcA involved in peptidoglycan recycling</fullName>
    </submittedName>
</protein>
<dbReference type="GO" id="GO:0004180">
    <property type="term" value="F:carboxypeptidase activity"/>
    <property type="evidence" value="ECO:0007669"/>
    <property type="project" value="UniProtKB-KW"/>
</dbReference>
<evidence type="ECO:0000256" key="2">
    <source>
        <dbReference type="ARBA" id="ARBA00022801"/>
    </source>
</evidence>
<gene>
    <name evidence="5" type="ORF">DFJ65_0274</name>
</gene>
<dbReference type="RefSeq" id="WP_115921465.1">
    <property type="nucleotide sequence ID" value="NZ_QTUA01000001.1"/>
</dbReference>
<keyword evidence="5" id="KW-0645">Protease</keyword>
<organism evidence="5 6">
    <name type="scientific">Calidifontibacter indicus</name>
    <dbReference type="NCBI Taxonomy" id="419650"/>
    <lineage>
        <taxon>Bacteria</taxon>
        <taxon>Bacillati</taxon>
        <taxon>Actinomycetota</taxon>
        <taxon>Actinomycetes</taxon>
        <taxon>Micrococcales</taxon>
        <taxon>Dermacoccaceae</taxon>
        <taxon>Calidifontibacter</taxon>
    </lineage>
</organism>
<dbReference type="Pfam" id="PF17676">
    <property type="entry name" value="Peptidase_S66C"/>
    <property type="match status" value="1"/>
</dbReference>